<dbReference type="EMBL" id="CP000825">
    <property type="protein sequence ID" value="ABV51050.1"/>
    <property type="molecule type" value="Genomic_DNA"/>
</dbReference>
<name>A8G619_PROM2</name>
<dbReference type="RefSeq" id="WP_012008098.1">
    <property type="nucleotide sequence ID" value="NC_009840.1"/>
</dbReference>
<evidence type="ECO:0000313" key="2">
    <source>
        <dbReference type="Proteomes" id="UP000002014"/>
    </source>
</evidence>
<dbReference type="KEGG" id="pmh:P9215_14371"/>
<reference evidence="1 2" key="1">
    <citation type="journal article" date="2007" name="PLoS Genet.">
        <title>Patterns and implications of gene gain and loss in the evolution of Prochlorococcus.</title>
        <authorList>
            <person name="Kettler G.C."/>
            <person name="Martiny A.C."/>
            <person name="Huang K."/>
            <person name="Zucker J."/>
            <person name="Coleman M.L."/>
            <person name="Rodrigue S."/>
            <person name="Chen F."/>
            <person name="Lapidus A."/>
            <person name="Ferriera S."/>
            <person name="Johnson J."/>
            <person name="Steglich C."/>
            <person name="Church G.M."/>
            <person name="Richardson P."/>
            <person name="Chisholm S.W."/>
        </authorList>
    </citation>
    <scope>NUCLEOTIDE SEQUENCE [LARGE SCALE GENOMIC DNA]</scope>
    <source>
        <strain evidence="1 2">MIT 9215</strain>
    </source>
</reference>
<dbReference type="HOGENOM" id="CLU_658657_0_0_3"/>
<gene>
    <name evidence="1" type="ordered locus">P9215_14371</name>
</gene>
<evidence type="ECO:0000313" key="1">
    <source>
        <dbReference type="EMBL" id="ABV51050.1"/>
    </source>
</evidence>
<accession>A8G619</accession>
<dbReference type="Proteomes" id="UP000002014">
    <property type="component" value="Chromosome"/>
</dbReference>
<proteinExistence type="predicted"/>
<sequence length="417" mass="49410">MKKILILVPGEPKRNMHSGWSGMVKDFVKTISKSDITVYSISSNPFNKKNINLKNFFKSQTNTIVERSSKFESLKRLIFAFFTNLPFQSVIFSPNYSWDLQYQKLYEESDIVIFITSRVSAYFKDNKKSSLFKHKKHLIFLVDPLHICYEYHAKQTNNIFLKLLFWRESKKLKLIENFNKEFDLITLVNKYDSNFLKTNSSTKIIEHPLMPYYSFKEKAIEKNDEILNFDKKRKIYLFGNFNYQPNIIGLVEFINFLSKSRINLEIFFKKNSLKIEVVGIISKKNKLLLNKILDNYKLNKFIFIKGPIKNFKDLKKDGLATISFVRTFYGRQTKEFDSLNLLLPILKFKNKKEGCKSFYELKPYFLKFSTVDGLIDHIKSLINKTNFIDLNKSIKKDLFTEVNRFNLFCEEILNLDK</sequence>
<dbReference type="AlphaFoldDB" id="A8G619"/>
<organism evidence="1 2">
    <name type="scientific">Prochlorococcus marinus (strain MIT 9215)</name>
    <dbReference type="NCBI Taxonomy" id="93060"/>
    <lineage>
        <taxon>Bacteria</taxon>
        <taxon>Bacillati</taxon>
        <taxon>Cyanobacteriota</taxon>
        <taxon>Cyanophyceae</taxon>
        <taxon>Synechococcales</taxon>
        <taxon>Prochlorococcaceae</taxon>
        <taxon>Prochlorococcus</taxon>
    </lineage>
</organism>
<protein>
    <submittedName>
        <fullName evidence="1">Uncharacterized protein</fullName>
    </submittedName>
</protein>
<dbReference type="STRING" id="93060.P9215_14371"/>